<dbReference type="PATRIC" id="fig|1121326.3.peg.1092"/>
<proteinExistence type="predicted"/>
<sequence>MDSHKVNILDKLKSKEAIDIFKENYRDDICKERGNIYEENILRRK</sequence>
<reference evidence="1 2" key="1">
    <citation type="submission" date="2016-04" db="EMBL/GenBank/DDBJ databases">
        <title>Genome sequence of Clostridium magnum DSM 2767.</title>
        <authorList>
            <person name="Poehlein A."/>
            <person name="Uhlig R."/>
            <person name="Fischer R."/>
            <person name="Bahl H."/>
            <person name="Daniel R."/>
        </authorList>
    </citation>
    <scope>NUCLEOTIDE SEQUENCE [LARGE SCALE GENOMIC DNA]</scope>
    <source>
        <strain evidence="1 2">DSM 2767</strain>
    </source>
</reference>
<name>A0A162UMC0_9CLOT</name>
<evidence type="ECO:0000313" key="2">
    <source>
        <dbReference type="Proteomes" id="UP000076603"/>
    </source>
</evidence>
<organism evidence="1 2">
    <name type="scientific">Clostridium magnum DSM 2767</name>
    <dbReference type="NCBI Taxonomy" id="1121326"/>
    <lineage>
        <taxon>Bacteria</taxon>
        <taxon>Bacillati</taxon>
        <taxon>Bacillota</taxon>
        <taxon>Clostridia</taxon>
        <taxon>Eubacteriales</taxon>
        <taxon>Clostridiaceae</taxon>
        <taxon>Clostridium</taxon>
    </lineage>
</organism>
<accession>A0A162UMC0</accession>
<comment type="caution">
    <text evidence="1">The sequence shown here is derived from an EMBL/GenBank/DDBJ whole genome shotgun (WGS) entry which is preliminary data.</text>
</comment>
<protein>
    <submittedName>
        <fullName evidence="1">Uncharacterized protein</fullName>
    </submittedName>
</protein>
<keyword evidence="2" id="KW-1185">Reference proteome</keyword>
<dbReference type="RefSeq" id="WP_242872931.1">
    <property type="nucleotide sequence ID" value="NZ_FQXL01000009.1"/>
</dbReference>
<evidence type="ECO:0000313" key="1">
    <source>
        <dbReference type="EMBL" id="KZL94077.1"/>
    </source>
</evidence>
<dbReference type="EMBL" id="LWAE01000001">
    <property type="protein sequence ID" value="KZL94077.1"/>
    <property type="molecule type" value="Genomic_DNA"/>
</dbReference>
<dbReference type="STRING" id="1121326.CLMAG_11300"/>
<dbReference type="Proteomes" id="UP000076603">
    <property type="component" value="Unassembled WGS sequence"/>
</dbReference>
<dbReference type="AlphaFoldDB" id="A0A162UMC0"/>
<gene>
    <name evidence="1" type="ORF">CLMAG_11300</name>
</gene>